<feature type="transmembrane region" description="Helical" evidence="11">
    <location>
        <begin position="118"/>
        <end position="144"/>
    </location>
</feature>
<keyword evidence="10" id="KW-0407">Ion channel</keyword>
<evidence type="ECO:0000256" key="10">
    <source>
        <dbReference type="ARBA" id="ARBA00023303"/>
    </source>
</evidence>
<dbReference type="OMA" id="WADRYLL"/>
<dbReference type="InterPro" id="IPR003148">
    <property type="entry name" value="RCK_N"/>
</dbReference>
<dbReference type="Gene3D" id="3.40.50.720">
    <property type="entry name" value="NAD(P)-binding Rossmann-like Domain"/>
    <property type="match status" value="2"/>
</dbReference>
<dbReference type="PANTHER" id="PTHR10027:SF10">
    <property type="entry name" value="SLOWPOKE 2, ISOFORM D"/>
    <property type="match status" value="1"/>
</dbReference>
<dbReference type="GeneID" id="20654552"/>
<dbReference type="AlphaFoldDB" id="G4YMK8"/>
<keyword evidence="6" id="KW-0630">Potassium</keyword>
<keyword evidence="7 11" id="KW-1133">Transmembrane helix</keyword>
<feature type="transmembrane region" description="Helical" evidence="11">
    <location>
        <begin position="220"/>
        <end position="239"/>
    </location>
</feature>
<evidence type="ECO:0000256" key="6">
    <source>
        <dbReference type="ARBA" id="ARBA00022958"/>
    </source>
</evidence>
<gene>
    <name evidence="13" type="ORF">PHYSODRAFT_475026</name>
</gene>
<dbReference type="InterPro" id="IPR047871">
    <property type="entry name" value="K_chnl_Slo-like"/>
</dbReference>
<evidence type="ECO:0000256" key="4">
    <source>
        <dbReference type="ARBA" id="ARBA00022692"/>
    </source>
</evidence>
<feature type="transmembrane region" description="Helical" evidence="11">
    <location>
        <begin position="55"/>
        <end position="76"/>
    </location>
</feature>
<keyword evidence="8" id="KW-0406">Ion transport</keyword>
<keyword evidence="14" id="KW-1185">Reference proteome</keyword>
<comment type="subcellular location">
    <subcellularLocation>
        <location evidence="1">Membrane</location>
        <topology evidence="1">Multi-pass membrane protein</topology>
    </subcellularLocation>
</comment>
<dbReference type="SUPFAM" id="SSF81324">
    <property type="entry name" value="Voltage-gated potassium channels"/>
    <property type="match status" value="1"/>
</dbReference>
<evidence type="ECO:0000256" key="5">
    <source>
        <dbReference type="ARBA" id="ARBA00022826"/>
    </source>
</evidence>
<evidence type="ECO:0000256" key="9">
    <source>
        <dbReference type="ARBA" id="ARBA00023136"/>
    </source>
</evidence>
<keyword evidence="3" id="KW-0633">Potassium transport</keyword>
<evidence type="ECO:0000256" key="7">
    <source>
        <dbReference type="ARBA" id="ARBA00022989"/>
    </source>
</evidence>
<evidence type="ECO:0000256" key="11">
    <source>
        <dbReference type="SAM" id="Phobius"/>
    </source>
</evidence>
<feature type="transmembrane region" description="Helical" evidence="11">
    <location>
        <begin position="156"/>
        <end position="174"/>
    </location>
</feature>
<dbReference type="KEGG" id="psoj:PHYSODRAFT_475026"/>
<sequence>MELQPLRQLDASRYGSVPETAAASAKAASDAKQLNIFGNARDIERISRHLDNGNLGAAIDSFMALVSVVFAGTYVANTYIPYNDMPHSIWVVEVICAALFTLDFAYRGVYLSASRRKEFLLSMPALVNFVIIVPVLPASFFIRYHTYWYGESWWRFVYPVRFAMCYLTGKAVLSRCHAYLNPVRQFAFLCYLQIACILLGAAGIIQIAETMDGTLSVKNLGEWTFFNSFFNSVMTFVTIDKPPSENNLSKIFVGMLVCIFILVIPYQISNVMDLSNSVSAYEEASYKPSSNSHHVVLCGDLTASRISHFFHEIFHNDHDFVGVHVIVLSEDPPATSLKALLLDPFFAKRVWFIQGSLLDIDDAKRAACDSAEAIFILTNRKGDEEFSVSDHRTLMRVLAAKRQAPKARIFAQLHRSIHCQLVRDIGVQNVLCLSEVALSLLGQNCICPGFSTFMYSLTSTSSFDDDNDEGLGSDAKRSNRTQAIDNGEGSWLASLAYSHCNGIIVFAVADGPRGKVILNPGDTYTCVGGETAYVIAQTQADASALTEMSPNFGDYETPEPEKESEVDQVREEAPVKKASKTAKDVVIHDVEELGFGVAPIVICVTTETAFSNDLEHLIGPLRTRSLKQYHPIVILTAKLPDEDIYDGFSHFPDVHFVIGDPYHHKSLNRAGVSDAHRVIILGISTSASDNDSELLQDAESIALHKFITSFIGTWKAPRVIMEVGNRASVHFVAQNLLANGWFSGPDGSNELTMFSSSETFSRNFFLSPAFTSGLTYSWSLCDSLLINQFFNGRIKNILGEFMFSSRASDAWAHLRGDKSKPELHRSSLFAVEVPLDFVGRSFEYVFHYLLSSDDILVIGLYRCHPYMNVMDEKEPKPRIEVPEKERSVPFGYVYVNPQPFEVVTGDDLLYVLSDKQPCWAETQSA</sequence>
<keyword evidence="4 11" id="KW-0812">Transmembrane</keyword>
<feature type="transmembrane region" description="Helical" evidence="11">
    <location>
        <begin position="186"/>
        <end position="208"/>
    </location>
</feature>
<evidence type="ECO:0000256" key="3">
    <source>
        <dbReference type="ARBA" id="ARBA00022538"/>
    </source>
</evidence>
<evidence type="ECO:0000256" key="8">
    <source>
        <dbReference type="ARBA" id="ARBA00023065"/>
    </source>
</evidence>
<dbReference type="GO" id="GO:0016020">
    <property type="term" value="C:membrane"/>
    <property type="evidence" value="ECO:0007669"/>
    <property type="project" value="UniProtKB-SubCell"/>
</dbReference>
<feature type="transmembrane region" description="Helical" evidence="11">
    <location>
        <begin position="88"/>
        <end position="106"/>
    </location>
</feature>
<keyword evidence="5" id="KW-0631">Potassium channel</keyword>
<dbReference type="InterPro" id="IPR003929">
    <property type="entry name" value="K_chnl_BK_asu"/>
</dbReference>
<feature type="transmembrane region" description="Helical" evidence="11">
    <location>
        <begin position="251"/>
        <end position="268"/>
    </location>
</feature>
<protein>
    <recommendedName>
        <fullName evidence="12">RCK N-terminal domain-containing protein</fullName>
    </recommendedName>
</protein>
<accession>G4YMK8</accession>
<reference evidence="13 14" key="1">
    <citation type="journal article" date="2006" name="Science">
        <title>Phytophthora genome sequences uncover evolutionary origins and mechanisms of pathogenesis.</title>
        <authorList>
            <person name="Tyler B.M."/>
            <person name="Tripathy S."/>
            <person name="Zhang X."/>
            <person name="Dehal P."/>
            <person name="Jiang R.H."/>
            <person name="Aerts A."/>
            <person name="Arredondo F.D."/>
            <person name="Baxter L."/>
            <person name="Bensasson D."/>
            <person name="Beynon J.L."/>
            <person name="Chapman J."/>
            <person name="Damasceno C.M."/>
            <person name="Dorrance A.E."/>
            <person name="Dou D."/>
            <person name="Dickerman A.W."/>
            <person name="Dubchak I.L."/>
            <person name="Garbelotto M."/>
            <person name="Gijzen M."/>
            <person name="Gordon S.G."/>
            <person name="Govers F."/>
            <person name="Grunwald N.J."/>
            <person name="Huang W."/>
            <person name="Ivors K.L."/>
            <person name="Jones R.W."/>
            <person name="Kamoun S."/>
            <person name="Krampis K."/>
            <person name="Lamour K.H."/>
            <person name="Lee M.K."/>
            <person name="McDonald W.H."/>
            <person name="Medina M."/>
            <person name="Meijer H.J."/>
            <person name="Nordberg E.K."/>
            <person name="Maclean D.J."/>
            <person name="Ospina-Giraldo M.D."/>
            <person name="Morris P.F."/>
            <person name="Phuntumart V."/>
            <person name="Putnam N.H."/>
            <person name="Rash S."/>
            <person name="Rose J.K."/>
            <person name="Sakihama Y."/>
            <person name="Salamov A.A."/>
            <person name="Savidor A."/>
            <person name="Scheuring C.F."/>
            <person name="Smith B.M."/>
            <person name="Sobral B.W."/>
            <person name="Terry A."/>
            <person name="Torto-Alalibo T.A."/>
            <person name="Win J."/>
            <person name="Xu Z."/>
            <person name="Zhang H."/>
            <person name="Grigoriev I.V."/>
            <person name="Rokhsar D.S."/>
            <person name="Boore J.L."/>
        </authorList>
    </citation>
    <scope>NUCLEOTIDE SEQUENCE [LARGE SCALE GENOMIC DNA]</scope>
    <source>
        <strain evidence="13 14">P6497</strain>
    </source>
</reference>
<organism evidence="13 14">
    <name type="scientific">Phytophthora sojae (strain P6497)</name>
    <name type="common">Soybean stem and root rot agent</name>
    <name type="synonym">Phytophthora megasperma f. sp. glycines</name>
    <dbReference type="NCBI Taxonomy" id="1094619"/>
    <lineage>
        <taxon>Eukaryota</taxon>
        <taxon>Sar</taxon>
        <taxon>Stramenopiles</taxon>
        <taxon>Oomycota</taxon>
        <taxon>Peronosporomycetes</taxon>
        <taxon>Peronosporales</taxon>
        <taxon>Peronosporaceae</taxon>
        <taxon>Phytophthora</taxon>
    </lineage>
</organism>
<dbReference type="Proteomes" id="UP000002640">
    <property type="component" value="Unassembled WGS sequence"/>
</dbReference>
<dbReference type="InterPro" id="IPR036291">
    <property type="entry name" value="NAD(P)-bd_dom_sf"/>
</dbReference>
<evidence type="ECO:0000256" key="2">
    <source>
        <dbReference type="ARBA" id="ARBA00022448"/>
    </source>
</evidence>
<keyword evidence="9 11" id="KW-0472">Membrane</keyword>
<dbReference type="EMBL" id="JH159151">
    <property type="protein sequence ID" value="EGZ28883.1"/>
    <property type="molecule type" value="Genomic_DNA"/>
</dbReference>
<dbReference type="PANTHER" id="PTHR10027">
    <property type="entry name" value="CALCIUM-ACTIVATED POTASSIUM CHANNEL ALPHA CHAIN"/>
    <property type="match status" value="1"/>
</dbReference>
<evidence type="ECO:0000259" key="12">
    <source>
        <dbReference type="PROSITE" id="PS51201"/>
    </source>
</evidence>
<name>G4YMK8_PHYSP</name>
<dbReference type="RefSeq" id="XP_009516158.1">
    <property type="nucleotide sequence ID" value="XM_009517863.1"/>
</dbReference>
<evidence type="ECO:0000313" key="13">
    <source>
        <dbReference type="EMBL" id="EGZ28883.1"/>
    </source>
</evidence>
<proteinExistence type="predicted"/>
<dbReference type="PROSITE" id="PS51201">
    <property type="entry name" value="RCK_N"/>
    <property type="match status" value="1"/>
</dbReference>
<feature type="domain" description="RCK N-terminal" evidence="12">
    <location>
        <begin position="292"/>
        <end position="431"/>
    </location>
</feature>
<dbReference type="Pfam" id="PF03493">
    <property type="entry name" value="BK_channel_a"/>
    <property type="match status" value="1"/>
</dbReference>
<dbReference type="GO" id="GO:0005267">
    <property type="term" value="F:potassium channel activity"/>
    <property type="evidence" value="ECO:0007669"/>
    <property type="project" value="UniProtKB-KW"/>
</dbReference>
<dbReference type="FunFam" id="3.40.50.720:FF:000414">
    <property type="entry name" value="Calcium-activated potassium channel subunit alpha-1"/>
    <property type="match status" value="1"/>
</dbReference>
<dbReference type="InParanoid" id="G4YMK8"/>
<dbReference type="Pfam" id="PF22614">
    <property type="entry name" value="Slo-like_RCK"/>
    <property type="match status" value="2"/>
</dbReference>
<keyword evidence="2" id="KW-0813">Transport</keyword>
<evidence type="ECO:0000256" key="1">
    <source>
        <dbReference type="ARBA" id="ARBA00004141"/>
    </source>
</evidence>
<dbReference type="SUPFAM" id="SSF51735">
    <property type="entry name" value="NAD(P)-binding Rossmann-fold domains"/>
    <property type="match status" value="1"/>
</dbReference>
<evidence type="ECO:0000313" key="14">
    <source>
        <dbReference type="Proteomes" id="UP000002640"/>
    </source>
</evidence>
<dbReference type="SMR" id="G4YMK8"/>